<dbReference type="InterPro" id="IPR024953">
    <property type="entry name" value="PP_kinase_middle"/>
</dbReference>
<dbReference type="InterPro" id="IPR025200">
    <property type="entry name" value="PPK_C_dom2"/>
</dbReference>
<dbReference type="SUPFAM" id="SSF56024">
    <property type="entry name" value="Phospholipase D/nuclease"/>
    <property type="match status" value="2"/>
</dbReference>
<accession>A0A0S2SPA2</accession>
<dbReference type="NCBIfam" id="TIGR03705">
    <property type="entry name" value="poly_P_kin"/>
    <property type="match status" value="1"/>
</dbReference>
<comment type="catalytic activity">
    <reaction evidence="8 9">
        <text>[phosphate](n) + ATP = [phosphate](n+1) + ADP</text>
        <dbReference type="Rhea" id="RHEA:19573"/>
        <dbReference type="Rhea" id="RHEA-COMP:9859"/>
        <dbReference type="Rhea" id="RHEA-COMP:14280"/>
        <dbReference type="ChEBI" id="CHEBI:16838"/>
        <dbReference type="ChEBI" id="CHEBI:30616"/>
        <dbReference type="ChEBI" id="CHEBI:456216"/>
        <dbReference type="EC" id="2.7.4.1"/>
    </reaction>
</comment>
<dbReference type="PANTHER" id="PTHR30218">
    <property type="entry name" value="POLYPHOSPHATE KINASE"/>
    <property type="match status" value="1"/>
</dbReference>
<dbReference type="GO" id="GO:0008976">
    <property type="term" value="F:polyphosphate kinase activity"/>
    <property type="evidence" value="ECO:0007669"/>
    <property type="project" value="UniProtKB-UniRule"/>
</dbReference>
<dbReference type="SUPFAM" id="SSF143724">
    <property type="entry name" value="PHP14-like"/>
    <property type="match status" value="1"/>
</dbReference>
<feature type="binding site" evidence="8">
    <location>
        <position position="45"/>
    </location>
    <ligand>
        <name>ATP</name>
        <dbReference type="ChEBI" id="CHEBI:30616"/>
    </ligand>
</feature>
<feature type="domain" description="Polyphosphate kinase middle" evidence="10">
    <location>
        <begin position="121"/>
        <end position="304"/>
    </location>
</feature>
<dbReference type="GO" id="GO:0006799">
    <property type="term" value="P:polyphosphate biosynthetic process"/>
    <property type="evidence" value="ECO:0007669"/>
    <property type="project" value="UniProtKB-UniRule"/>
</dbReference>
<dbReference type="PATRIC" id="fig|652.5.peg.1747"/>
<dbReference type="Pfam" id="PF13089">
    <property type="entry name" value="PP_kinase_N"/>
    <property type="match status" value="1"/>
</dbReference>
<dbReference type="CDD" id="cd09167">
    <property type="entry name" value="PLDc_EcPPK1_C2_like"/>
    <property type="match status" value="1"/>
</dbReference>
<dbReference type="Pfam" id="PF13090">
    <property type="entry name" value="PP_kinase_C"/>
    <property type="match status" value="1"/>
</dbReference>
<evidence type="ECO:0000256" key="2">
    <source>
        <dbReference type="ARBA" id="ARBA00022679"/>
    </source>
</evidence>
<evidence type="ECO:0000259" key="10">
    <source>
        <dbReference type="Pfam" id="PF02503"/>
    </source>
</evidence>
<feature type="active site" description="Phosphohistidine intermediate" evidence="8">
    <location>
        <position position="434"/>
    </location>
</feature>
<feature type="domain" description="Polyphosphate kinase N-terminal" evidence="11">
    <location>
        <begin position="7"/>
        <end position="109"/>
    </location>
</feature>
<keyword evidence="4 8" id="KW-0547">Nucleotide-binding</keyword>
<evidence type="ECO:0000256" key="3">
    <source>
        <dbReference type="ARBA" id="ARBA00022723"/>
    </source>
</evidence>
<dbReference type="EC" id="2.7.4.1" evidence="8 9"/>
<dbReference type="PANTHER" id="PTHR30218:SF0">
    <property type="entry name" value="POLYPHOSPHATE KINASE"/>
    <property type="match status" value="1"/>
</dbReference>
<dbReference type="Pfam" id="PF17941">
    <property type="entry name" value="PP_kinase_C_1"/>
    <property type="match status" value="1"/>
</dbReference>
<feature type="binding site" evidence="8">
    <location>
        <position position="467"/>
    </location>
    <ligand>
        <name>ATP</name>
        <dbReference type="ChEBI" id="CHEBI:30616"/>
    </ligand>
</feature>
<comment type="cofactor">
    <cofactor evidence="8">
        <name>Mg(2+)</name>
        <dbReference type="ChEBI" id="CHEBI:18420"/>
    </cofactor>
</comment>
<reference evidence="14 15" key="2">
    <citation type="journal article" date="2016" name="Genome Announc.">
        <title>Complete Genome Sequence of the Highly Virulent Aeromonas schubertii Strain WL1483, Isolated from Diseased Snakehead Fish (Channa argus) in China.</title>
        <authorList>
            <person name="Liu L."/>
            <person name="Li N."/>
            <person name="Zhang D."/>
            <person name="Fu X."/>
            <person name="Shi C."/>
            <person name="Lin Q."/>
            <person name="Hao G."/>
        </authorList>
    </citation>
    <scope>NUCLEOTIDE SEQUENCE [LARGE SCALE GENOMIC DNA]</scope>
    <source>
        <strain evidence="14 15">WL1483</strain>
    </source>
</reference>
<evidence type="ECO:0000256" key="1">
    <source>
        <dbReference type="ARBA" id="ARBA00022553"/>
    </source>
</evidence>
<keyword evidence="6 8" id="KW-0067">ATP-binding</keyword>
<keyword evidence="2 8" id="KW-0808">Transferase</keyword>
<dbReference type="AlphaFoldDB" id="A0A0S2SPA2"/>
<feature type="binding site" evidence="8">
    <location>
        <position position="591"/>
    </location>
    <ligand>
        <name>ATP</name>
        <dbReference type="ChEBI" id="CHEBI:30616"/>
    </ligand>
</feature>
<evidence type="ECO:0000256" key="4">
    <source>
        <dbReference type="ARBA" id="ARBA00022741"/>
    </source>
</evidence>
<feature type="domain" description="Polyphosphate kinase C-terminal" evidence="13">
    <location>
        <begin position="331"/>
        <end position="494"/>
    </location>
</feature>
<sequence>MSTDQLYVDKELSWLSFNERVLQEAMDKTVPLIERVRFLGIFSSNQDEFFKVRVSDVKRRILINEEHGGDEAAKLLLRAIQQKVLTLGESFDATYRELLLQLARHSIFLVNENQLSEATVNWMRTFFREKVLRHITPILLNKEVNPAKFLKDERTYLAVEMKRQGQVIQYALVEVPTDDLPRFFQLPPEGSRRKKQIILLDNIIRLNLDAIFKGFFDYDEIAAYAVKLTRDAEYDLSDQLDLSLVDKMSDGLKQRITAMPVRFVYEREMPAAMISFLKLKLQISSYDAIIPGGRYHNFKDFIGFPNVGRDYLENPKLPALECRDFDGFVNAFDAIRERDILLYYPYHKFHHFTELVRQAAFDPAVTAIRINIYRVAKKSRIIHSLIDAANNGKKVTVVVELRARFDEAANIDWANILTDAGVRVVFGVPSLKIHSKLCLITRMENGTPVRYAHIGTGNFNEKTAKIYTDFSLMTAHPEIAAEVESVFEYIEYPYRRYKFNHLLVSPINSRRQLFRLIDNELANAKAGLPSGIVLKVNNLVDRDLINRLYAAGQAGVPIQMIIRGMCALKPGVPGLSENIKVISIIDRFLEHPRVMVFHNKGNPQLYISSADWMSRNIDGRIEVGTPVYDDRLKQRILDILDLQWNDTTKARVIDAEQKNEYIKRGNRRKLRSQMAIYEYLKQCEEKQGGQ</sequence>
<keyword evidence="5 8" id="KW-0418">Kinase</keyword>
<feature type="binding site" evidence="8">
    <location>
        <position position="563"/>
    </location>
    <ligand>
        <name>ATP</name>
        <dbReference type="ChEBI" id="CHEBI:30616"/>
    </ligand>
</feature>
<evidence type="ECO:0000259" key="11">
    <source>
        <dbReference type="Pfam" id="PF13089"/>
    </source>
</evidence>
<keyword evidence="7 8" id="KW-0460">Magnesium</keyword>
<dbReference type="GO" id="GO:0046872">
    <property type="term" value="F:metal ion binding"/>
    <property type="evidence" value="ECO:0007669"/>
    <property type="project" value="UniProtKB-KW"/>
</dbReference>
<evidence type="ECO:0000256" key="6">
    <source>
        <dbReference type="ARBA" id="ARBA00022840"/>
    </source>
</evidence>
<dbReference type="InterPro" id="IPR036830">
    <property type="entry name" value="PP_kinase_middle_dom_sf"/>
</dbReference>
<gene>
    <name evidence="8 14" type="primary">ppk</name>
    <name evidence="14" type="ORF">WL1483_4097</name>
</gene>
<feature type="domain" description="Polyphosphate kinase C-terminal" evidence="12">
    <location>
        <begin position="502"/>
        <end position="673"/>
    </location>
</feature>
<dbReference type="HAMAP" id="MF_00347">
    <property type="entry name" value="Polyphosphate_kinase"/>
    <property type="match status" value="1"/>
</dbReference>
<evidence type="ECO:0000256" key="7">
    <source>
        <dbReference type="ARBA" id="ARBA00022842"/>
    </source>
</evidence>
<feature type="binding site" evidence="8">
    <location>
        <position position="404"/>
    </location>
    <ligand>
        <name>Mg(2+)</name>
        <dbReference type="ChEBI" id="CHEBI:18420"/>
    </ligand>
</feature>
<dbReference type="EMBL" id="CP013067">
    <property type="protein sequence ID" value="ALP43516.1"/>
    <property type="molecule type" value="Genomic_DNA"/>
</dbReference>
<comment type="similarity">
    <text evidence="8 9">Belongs to the polyphosphate kinase 1 (PPK1) family.</text>
</comment>
<evidence type="ECO:0000259" key="13">
    <source>
        <dbReference type="Pfam" id="PF17941"/>
    </source>
</evidence>
<keyword evidence="1 8" id="KW-0597">Phosphoprotein</keyword>
<dbReference type="SUPFAM" id="SSF140356">
    <property type="entry name" value="PPK N-terminal domain-like"/>
    <property type="match status" value="1"/>
</dbReference>
<dbReference type="InterPro" id="IPR003414">
    <property type="entry name" value="PP_kinase"/>
</dbReference>
<dbReference type="InterPro" id="IPR041108">
    <property type="entry name" value="PP_kinase_C_1"/>
</dbReference>
<dbReference type="InterPro" id="IPR025198">
    <property type="entry name" value="PPK_N_dom"/>
</dbReference>
<dbReference type="NCBIfam" id="NF003917">
    <property type="entry name" value="PRK05443.1-1"/>
    <property type="match status" value="1"/>
</dbReference>
<dbReference type="Pfam" id="PF02503">
    <property type="entry name" value="PP_kinase"/>
    <property type="match status" value="1"/>
</dbReference>
<proteinExistence type="inferred from homology"/>
<comment type="function">
    <text evidence="8 9">Catalyzes the reversible transfer of the terminal phosphate of ATP to form a long-chain polyphosphate (polyP).</text>
</comment>
<protein>
    <recommendedName>
        <fullName evidence="8 9">Polyphosphate kinase</fullName>
        <ecNumber evidence="8 9">2.7.4.1</ecNumber>
    </recommendedName>
    <alternativeName>
        <fullName evidence="8">ATP-polyphosphate phosphotransferase</fullName>
    </alternativeName>
    <alternativeName>
        <fullName evidence="8">Polyphosphoric acid kinase</fullName>
    </alternativeName>
</protein>
<evidence type="ECO:0000256" key="9">
    <source>
        <dbReference type="RuleBase" id="RU003800"/>
    </source>
</evidence>
<evidence type="ECO:0000256" key="8">
    <source>
        <dbReference type="HAMAP-Rule" id="MF_00347"/>
    </source>
</evidence>
<comment type="PTM">
    <text evidence="8 9">An intermediate of this reaction is the autophosphorylated ppk in which a phosphate is covalently linked to a histidine residue through a N-P bond.</text>
</comment>
<dbReference type="Gene3D" id="3.30.870.10">
    <property type="entry name" value="Endonuclease Chain A"/>
    <property type="match status" value="2"/>
</dbReference>
<dbReference type="InterPro" id="IPR036832">
    <property type="entry name" value="PPK_N_dom_sf"/>
</dbReference>
<dbReference type="GO" id="GO:0009358">
    <property type="term" value="C:polyphosphate kinase complex"/>
    <property type="evidence" value="ECO:0007669"/>
    <property type="project" value="InterPro"/>
</dbReference>
<dbReference type="KEGG" id="asr:WL1483_4097"/>
<dbReference type="Proteomes" id="UP000058114">
    <property type="component" value="Chromosome"/>
</dbReference>
<dbReference type="Gene3D" id="1.20.58.310">
    <property type="entry name" value="Polyphosphate kinase N-terminal domain"/>
    <property type="match status" value="1"/>
</dbReference>
<dbReference type="PIRSF" id="PIRSF015589">
    <property type="entry name" value="PP_kinase"/>
    <property type="match status" value="1"/>
</dbReference>
<feature type="binding site" evidence="8">
    <location>
        <position position="374"/>
    </location>
    <ligand>
        <name>Mg(2+)</name>
        <dbReference type="ChEBI" id="CHEBI:18420"/>
    </ligand>
</feature>
<name>A0A0S2SPA2_9GAMM</name>
<evidence type="ECO:0000313" key="15">
    <source>
        <dbReference type="Proteomes" id="UP000058114"/>
    </source>
</evidence>
<keyword evidence="3 8" id="KW-0479">Metal-binding</keyword>
<organism evidence="14 15">
    <name type="scientific">Aeromonas schubertii</name>
    <dbReference type="NCBI Taxonomy" id="652"/>
    <lineage>
        <taxon>Bacteria</taxon>
        <taxon>Pseudomonadati</taxon>
        <taxon>Pseudomonadota</taxon>
        <taxon>Gammaproteobacteria</taxon>
        <taxon>Aeromonadales</taxon>
        <taxon>Aeromonadaceae</taxon>
        <taxon>Aeromonas</taxon>
    </lineage>
</organism>
<dbReference type="FunFam" id="3.30.870.10:FF:000001">
    <property type="entry name" value="Polyphosphate kinase"/>
    <property type="match status" value="1"/>
</dbReference>
<dbReference type="CDD" id="cd09164">
    <property type="entry name" value="PLDc_EcPPK1_C1_like"/>
    <property type="match status" value="1"/>
</dbReference>
<reference evidence="15" key="1">
    <citation type="submission" date="2015-10" db="EMBL/GenBank/DDBJ databases">
        <title>Complete Genome Sequence of Aeromonas schubertii strain WL1483.</title>
        <authorList>
            <person name="Liu L."/>
        </authorList>
    </citation>
    <scope>NUCLEOTIDE SEQUENCE [LARGE SCALE GENOMIC DNA]</scope>
    <source>
        <strain evidence="15">WL1483</strain>
    </source>
</reference>
<dbReference type="RefSeq" id="WP_060585471.1">
    <property type="nucleotide sequence ID" value="NZ_CP013067.1"/>
</dbReference>
<dbReference type="GO" id="GO:0005524">
    <property type="term" value="F:ATP binding"/>
    <property type="evidence" value="ECO:0007669"/>
    <property type="project" value="UniProtKB-KW"/>
</dbReference>
<evidence type="ECO:0000259" key="12">
    <source>
        <dbReference type="Pfam" id="PF13090"/>
    </source>
</evidence>
<dbReference type="Gene3D" id="3.30.1840.10">
    <property type="entry name" value="Polyphosphate kinase middle domain"/>
    <property type="match status" value="1"/>
</dbReference>
<evidence type="ECO:0000313" key="14">
    <source>
        <dbReference type="EMBL" id="ALP43516.1"/>
    </source>
</evidence>
<evidence type="ECO:0000256" key="5">
    <source>
        <dbReference type="ARBA" id="ARBA00022777"/>
    </source>
</evidence>